<dbReference type="InterPro" id="IPR015421">
    <property type="entry name" value="PyrdxlP-dep_Trfase_major"/>
</dbReference>
<dbReference type="GO" id="GO:0031071">
    <property type="term" value="F:cysteine desulfurase activity"/>
    <property type="evidence" value="ECO:0007669"/>
    <property type="project" value="UniProtKB-EC"/>
</dbReference>
<accession>A0A3B0YFP8</accession>
<dbReference type="PANTHER" id="PTHR43586:SF15">
    <property type="entry name" value="BLR3095 PROTEIN"/>
    <property type="match status" value="1"/>
</dbReference>
<dbReference type="EMBL" id="UOFN01000118">
    <property type="protein sequence ID" value="VAW79718.1"/>
    <property type="molecule type" value="Genomic_DNA"/>
</dbReference>
<dbReference type="InterPro" id="IPR015424">
    <property type="entry name" value="PyrdxlP-dep_Trfase"/>
</dbReference>
<name>A0A3B0YFP8_9ZZZZ</name>
<dbReference type="InterPro" id="IPR000192">
    <property type="entry name" value="Aminotrans_V_dom"/>
</dbReference>
<proteinExistence type="predicted"/>
<dbReference type="PANTHER" id="PTHR43586">
    <property type="entry name" value="CYSTEINE DESULFURASE"/>
    <property type="match status" value="1"/>
</dbReference>
<dbReference type="InterPro" id="IPR015422">
    <property type="entry name" value="PyrdxlP-dep_Trfase_small"/>
</dbReference>
<dbReference type="Pfam" id="PF00266">
    <property type="entry name" value="Aminotran_5"/>
    <property type="match status" value="1"/>
</dbReference>
<dbReference type="EC" id="2.8.1.7" evidence="2"/>
<feature type="domain" description="Aminotransferase class V" evidence="1">
    <location>
        <begin position="15"/>
        <end position="341"/>
    </location>
</feature>
<reference evidence="2" key="1">
    <citation type="submission" date="2018-06" db="EMBL/GenBank/DDBJ databases">
        <authorList>
            <person name="Zhirakovskaya E."/>
        </authorList>
    </citation>
    <scope>NUCLEOTIDE SEQUENCE</scope>
</reference>
<sequence>MFETEFNLAPGICHLNHAAVAPWPQRTVRAVEAFCEENATVGSQHYAKWLEIEQQLRERLAQLINAVGSDEIALLKSTSEALSIVAWGLDWQPGDEVIISTQEFPSNRIIWESLQPSGVIVRQVELGGCENPEQRLIEAMTPQTRLLSVSSVHYATGLALDLVPLGQACRDREIAFCVDAIQSIGALPFDVQACQADFVMADGHKWMLGPEGLALFYCRREWIDRLTLHQFGWRMVEAMGEFDRTDWEPAHSARRFECGSPNMLGIHALHASIGLLLETGAKTISNSISTNLSYLTDYLLNNSAIILSEIRPEHRAGIVTFRIPGDDTEARYLRLQEQGVLCALRGGGVRFSPHFYTPKRVMDKALELACQPA</sequence>
<gene>
    <name evidence="2" type="ORF">MNBD_GAMMA15-865</name>
</gene>
<dbReference type="AlphaFoldDB" id="A0A3B0YFP8"/>
<dbReference type="SUPFAM" id="SSF53383">
    <property type="entry name" value="PLP-dependent transferases"/>
    <property type="match status" value="1"/>
</dbReference>
<evidence type="ECO:0000313" key="2">
    <source>
        <dbReference type="EMBL" id="VAW79718.1"/>
    </source>
</evidence>
<protein>
    <submittedName>
        <fullName evidence="2">Cysteine desulfurase</fullName>
        <ecNumber evidence="2">2.8.1.7</ecNumber>
    </submittedName>
</protein>
<dbReference type="Gene3D" id="3.90.1150.10">
    <property type="entry name" value="Aspartate Aminotransferase, domain 1"/>
    <property type="match status" value="1"/>
</dbReference>
<keyword evidence="2" id="KW-0808">Transferase</keyword>
<evidence type="ECO:0000259" key="1">
    <source>
        <dbReference type="Pfam" id="PF00266"/>
    </source>
</evidence>
<dbReference type="Gene3D" id="3.40.640.10">
    <property type="entry name" value="Type I PLP-dependent aspartate aminotransferase-like (Major domain)"/>
    <property type="match status" value="1"/>
</dbReference>
<organism evidence="2">
    <name type="scientific">hydrothermal vent metagenome</name>
    <dbReference type="NCBI Taxonomy" id="652676"/>
    <lineage>
        <taxon>unclassified sequences</taxon>
        <taxon>metagenomes</taxon>
        <taxon>ecological metagenomes</taxon>
    </lineage>
</organism>